<evidence type="ECO:0000259" key="1">
    <source>
        <dbReference type="Pfam" id="PF01261"/>
    </source>
</evidence>
<dbReference type="SUPFAM" id="SSF51658">
    <property type="entry name" value="Xylose isomerase-like"/>
    <property type="match status" value="1"/>
</dbReference>
<feature type="domain" description="Xylose isomerase-like TIM barrel" evidence="1">
    <location>
        <begin position="36"/>
        <end position="274"/>
    </location>
</feature>
<evidence type="ECO:0000313" key="3">
    <source>
        <dbReference type="Proteomes" id="UP001165667"/>
    </source>
</evidence>
<dbReference type="RefSeq" id="WP_282583343.1">
    <property type="nucleotide sequence ID" value="NZ_JAMOIM010000001.1"/>
</dbReference>
<sequence length="277" mass="29751">MNTRETPAPLKAGCQTFTWEMLGDAWKGTADDLLSAIAAGGYTGIEITDTMIGNYAGKPDAFAKALSRNNLTLVAYACGSDSGFTEEADLAADLRMAEQAVSFAASFPGALVSFGSATIMSDGPRSQKFELAARFYNGAAERGARAGVQVAVHPSSHHNTLLFTRADYDQMFALLDPAQVGWVPDTGHILRGGQDILDTLTTYRDRIRYLHLKDVDAAGKWQMLGAGTCDTRAVIDAVRAAPHFNGWLVLEEESDEAGRDPAAAVAKNRETLRRFGV</sequence>
<dbReference type="PANTHER" id="PTHR12110">
    <property type="entry name" value="HYDROXYPYRUVATE ISOMERASE"/>
    <property type="match status" value="1"/>
</dbReference>
<dbReference type="InterPro" id="IPR050312">
    <property type="entry name" value="IolE/XylAMocC-like"/>
</dbReference>
<dbReference type="AlphaFoldDB" id="A0AA42CGX6"/>
<dbReference type="InterPro" id="IPR036237">
    <property type="entry name" value="Xyl_isomerase-like_sf"/>
</dbReference>
<name>A0AA42CGX6_9HYPH</name>
<protein>
    <submittedName>
        <fullName evidence="2">Sugar phosphate isomerase/epimerase</fullName>
    </submittedName>
</protein>
<proteinExistence type="predicted"/>
<dbReference type="Proteomes" id="UP001165667">
    <property type="component" value="Unassembled WGS sequence"/>
</dbReference>
<organism evidence="2 3">
    <name type="scientific">Lichenifustis flavocetrariae</name>
    <dbReference type="NCBI Taxonomy" id="2949735"/>
    <lineage>
        <taxon>Bacteria</taxon>
        <taxon>Pseudomonadati</taxon>
        <taxon>Pseudomonadota</taxon>
        <taxon>Alphaproteobacteria</taxon>
        <taxon>Hyphomicrobiales</taxon>
        <taxon>Lichenihabitantaceae</taxon>
        <taxon>Lichenifustis</taxon>
    </lineage>
</organism>
<dbReference type="EMBL" id="JAMOIM010000001">
    <property type="protein sequence ID" value="MCW6507008.1"/>
    <property type="molecule type" value="Genomic_DNA"/>
</dbReference>
<keyword evidence="2" id="KW-0413">Isomerase</keyword>
<reference evidence="2" key="1">
    <citation type="submission" date="2022-05" db="EMBL/GenBank/DDBJ databases">
        <authorList>
            <person name="Pankratov T."/>
        </authorList>
    </citation>
    <scope>NUCLEOTIDE SEQUENCE</scope>
    <source>
        <strain evidence="2">BP6-180914</strain>
    </source>
</reference>
<keyword evidence="3" id="KW-1185">Reference proteome</keyword>
<dbReference type="Pfam" id="PF01261">
    <property type="entry name" value="AP_endonuc_2"/>
    <property type="match status" value="1"/>
</dbReference>
<dbReference type="InterPro" id="IPR013022">
    <property type="entry name" value="Xyl_isomerase-like_TIM-brl"/>
</dbReference>
<gene>
    <name evidence="2" type="ORF">M8523_03120</name>
</gene>
<accession>A0AA42CGX6</accession>
<dbReference type="GO" id="GO:0016853">
    <property type="term" value="F:isomerase activity"/>
    <property type="evidence" value="ECO:0007669"/>
    <property type="project" value="UniProtKB-KW"/>
</dbReference>
<comment type="caution">
    <text evidence="2">The sequence shown here is derived from an EMBL/GenBank/DDBJ whole genome shotgun (WGS) entry which is preliminary data.</text>
</comment>
<evidence type="ECO:0000313" key="2">
    <source>
        <dbReference type="EMBL" id="MCW6507008.1"/>
    </source>
</evidence>
<dbReference type="Gene3D" id="3.20.20.150">
    <property type="entry name" value="Divalent-metal-dependent TIM barrel enzymes"/>
    <property type="match status" value="1"/>
</dbReference>
<dbReference type="PANTHER" id="PTHR12110:SF41">
    <property type="entry name" value="INOSOSE DEHYDRATASE"/>
    <property type="match status" value="1"/>
</dbReference>